<dbReference type="InterPro" id="IPR058625">
    <property type="entry name" value="MdtA-like_BSH"/>
</dbReference>
<evidence type="ECO:0000256" key="2">
    <source>
        <dbReference type="SAM" id="Coils"/>
    </source>
</evidence>
<dbReference type="Gene3D" id="2.40.30.170">
    <property type="match status" value="1"/>
</dbReference>
<comment type="caution">
    <text evidence="7">The sequence shown here is derived from an EMBL/GenBank/DDBJ whole genome shotgun (WGS) entry which is preliminary data.</text>
</comment>
<dbReference type="RefSeq" id="WP_120333952.1">
    <property type="nucleotide sequence ID" value="NZ_MCAQ01000011.1"/>
</dbReference>
<dbReference type="Pfam" id="PF25917">
    <property type="entry name" value="BSH_RND"/>
    <property type="match status" value="1"/>
</dbReference>
<keyword evidence="2" id="KW-0175">Coiled coil</keyword>
<dbReference type="GO" id="GO:0005886">
    <property type="term" value="C:plasma membrane"/>
    <property type="evidence" value="ECO:0007669"/>
    <property type="project" value="TreeGrafter"/>
</dbReference>
<evidence type="ECO:0000313" key="8">
    <source>
        <dbReference type="Proteomes" id="UP000286402"/>
    </source>
</evidence>
<organism evidence="7 8">
    <name type="scientific">Sphingobacterium siyangense</name>
    <dbReference type="NCBI Taxonomy" id="459529"/>
    <lineage>
        <taxon>Bacteria</taxon>
        <taxon>Pseudomonadati</taxon>
        <taxon>Bacteroidota</taxon>
        <taxon>Sphingobacteriia</taxon>
        <taxon>Sphingobacteriales</taxon>
        <taxon>Sphingobacteriaceae</taxon>
        <taxon>Sphingobacterium</taxon>
    </lineage>
</organism>
<dbReference type="InterPro" id="IPR006143">
    <property type="entry name" value="RND_pump_MFP"/>
</dbReference>
<dbReference type="GO" id="GO:0046677">
    <property type="term" value="P:response to antibiotic"/>
    <property type="evidence" value="ECO:0007669"/>
    <property type="project" value="TreeGrafter"/>
</dbReference>
<feature type="domain" description="Multidrug resistance protein MdtA-like beta-barrel" evidence="5">
    <location>
        <begin position="213"/>
        <end position="294"/>
    </location>
</feature>
<dbReference type="EMBL" id="MCAQ01000011">
    <property type="protein sequence ID" value="RKF37657.1"/>
    <property type="molecule type" value="Genomic_DNA"/>
</dbReference>
<evidence type="ECO:0000259" key="5">
    <source>
        <dbReference type="Pfam" id="PF25944"/>
    </source>
</evidence>
<dbReference type="NCBIfam" id="TIGR01730">
    <property type="entry name" value="RND_mfp"/>
    <property type="match status" value="1"/>
</dbReference>
<dbReference type="InterPro" id="IPR058624">
    <property type="entry name" value="MdtA-like_HH"/>
</dbReference>
<accession>A0A420FXK3</accession>
<dbReference type="Gene3D" id="2.40.420.20">
    <property type="match status" value="1"/>
</dbReference>
<dbReference type="GO" id="GO:0030313">
    <property type="term" value="C:cell envelope"/>
    <property type="evidence" value="ECO:0007669"/>
    <property type="project" value="UniProtKB-SubCell"/>
</dbReference>
<dbReference type="PANTHER" id="PTHR30158">
    <property type="entry name" value="ACRA/E-RELATED COMPONENT OF DRUG EFFLUX TRANSPORTER"/>
    <property type="match status" value="1"/>
</dbReference>
<evidence type="ECO:0000259" key="4">
    <source>
        <dbReference type="Pfam" id="PF25917"/>
    </source>
</evidence>
<evidence type="ECO:0000259" key="3">
    <source>
        <dbReference type="Pfam" id="PF25876"/>
    </source>
</evidence>
<dbReference type="Pfam" id="PF25944">
    <property type="entry name" value="Beta-barrel_RND"/>
    <property type="match status" value="1"/>
</dbReference>
<dbReference type="Gene3D" id="1.10.287.470">
    <property type="entry name" value="Helix hairpin bin"/>
    <property type="match status" value="1"/>
</dbReference>
<evidence type="ECO:0000259" key="6">
    <source>
        <dbReference type="Pfam" id="PF25989"/>
    </source>
</evidence>
<comment type="similarity">
    <text evidence="1">Belongs to the membrane fusion protein (MFP) (TC 8.A.1) family.</text>
</comment>
<evidence type="ECO:0000313" key="7">
    <source>
        <dbReference type="EMBL" id="RKF37657.1"/>
    </source>
</evidence>
<dbReference type="GO" id="GO:0022857">
    <property type="term" value="F:transmembrane transporter activity"/>
    <property type="evidence" value="ECO:0007669"/>
    <property type="project" value="InterPro"/>
</dbReference>
<gene>
    <name evidence="7" type="ORF">BCY89_27655</name>
</gene>
<protein>
    <submittedName>
        <fullName evidence="7">Efflux transporter periplasmic adaptor subunit</fullName>
    </submittedName>
</protein>
<dbReference type="Proteomes" id="UP000286402">
    <property type="component" value="Unassembled WGS sequence"/>
</dbReference>
<dbReference type="Pfam" id="PF25876">
    <property type="entry name" value="HH_MFP_RND"/>
    <property type="match status" value="1"/>
</dbReference>
<feature type="domain" description="Multidrug resistance protein MdtA-like barrel-sandwich hybrid" evidence="4">
    <location>
        <begin position="68"/>
        <end position="205"/>
    </location>
</feature>
<feature type="domain" description="YknX-like C-terminal permuted SH3-like" evidence="6">
    <location>
        <begin position="301"/>
        <end position="368"/>
    </location>
</feature>
<dbReference type="AlphaFoldDB" id="A0A420FXK3"/>
<proteinExistence type="inferred from homology"/>
<name>A0A420FXK3_9SPHI</name>
<evidence type="ECO:0000256" key="1">
    <source>
        <dbReference type="ARBA" id="ARBA00009477"/>
    </source>
</evidence>
<dbReference type="InterPro" id="IPR058637">
    <property type="entry name" value="YknX-like_C"/>
</dbReference>
<dbReference type="SUPFAM" id="SSF111369">
    <property type="entry name" value="HlyD-like secretion proteins"/>
    <property type="match status" value="1"/>
</dbReference>
<keyword evidence="8" id="KW-1185">Reference proteome</keyword>
<dbReference type="InterPro" id="IPR058626">
    <property type="entry name" value="MdtA-like_b-barrel"/>
</dbReference>
<feature type="coiled-coil region" evidence="2">
    <location>
        <begin position="105"/>
        <end position="135"/>
    </location>
</feature>
<feature type="domain" description="Multidrug resistance protein MdtA-like alpha-helical hairpin" evidence="3">
    <location>
        <begin position="108"/>
        <end position="175"/>
    </location>
</feature>
<dbReference type="Gene3D" id="2.40.50.100">
    <property type="match status" value="1"/>
</dbReference>
<sequence>MEINLIIRKSFLIGLLAIIGLHSCTDSKKIGQHSESAEQIIPVTISKVSFENIQDKISYPATIRPLNEANLLAEVSGYITRIYIADGSIVTKGQPLYEIEGIRYRAAVQQAYANLQIAKTELTRQKRDLQRYQRLAEKDAIAGQIYDDTKTAFETSMAKLESAKAALLTANTDLARSLIRAPFSGTIGISYVRIGSLVNAGTTLLNTISSTDPIYVEFQVNEKDINRFLDLQHNQASNVISLTLPNGSPFNEAGTIAILDRAVDPSTGTIKVRSKFRNLSNMLRAGMNVTLHVSSVTTKSALVVPYKAIFEQLGVFNLYVVNDSSQAEIRQVKLGTKSGDKIEILDGVKNEEKIIVDGTMNVQNGIKVVNIEQK</sequence>
<dbReference type="Pfam" id="PF25989">
    <property type="entry name" value="YknX_C"/>
    <property type="match status" value="1"/>
</dbReference>
<reference evidence="7 8" key="1">
    <citation type="submission" date="2016-07" db="EMBL/GenBank/DDBJ databases">
        <title>Genome analysis of Sphingobacterium siyangense T12B17.</title>
        <authorList>
            <person name="Xu D."/>
            <person name="Su Y."/>
            <person name="Zheng S."/>
        </authorList>
    </citation>
    <scope>NUCLEOTIDE SEQUENCE [LARGE SCALE GENOMIC DNA]</scope>
    <source>
        <strain evidence="7 8">T12B17</strain>
    </source>
</reference>